<protein>
    <submittedName>
        <fullName evidence="1">Uncharacterized protein</fullName>
    </submittedName>
</protein>
<organism evidence="1 2">
    <name type="scientific">Microcosmobacter mediterraneus</name>
    <dbReference type="NCBI Taxonomy" id="3075607"/>
    <lineage>
        <taxon>Bacteria</taxon>
        <taxon>Pseudomonadati</taxon>
        <taxon>Bacteroidota</taxon>
        <taxon>Flavobacteriia</taxon>
        <taxon>Flavobacteriales</taxon>
        <taxon>Flavobacteriaceae</taxon>
        <taxon>Microcosmobacter</taxon>
    </lineage>
</organism>
<proteinExistence type="predicted"/>
<accession>A0ABU2YN95</accession>
<evidence type="ECO:0000313" key="1">
    <source>
        <dbReference type="EMBL" id="MDT0559629.1"/>
    </source>
</evidence>
<name>A0ABU2YN95_9FLAO</name>
<reference evidence="1 2" key="1">
    <citation type="submission" date="2023-09" db="EMBL/GenBank/DDBJ databases">
        <authorList>
            <person name="Rey-Velasco X."/>
        </authorList>
    </citation>
    <scope>NUCLEOTIDE SEQUENCE [LARGE SCALE GENOMIC DNA]</scope>
    <source>
        <strain evidence="1 2">W332</strain>
    </source>
</reference>
<comment type="caution">
    <text evidence="1">The sequence shown here is derived from an EMBL/GenBank/DDBJ whole genome shotgun (WGS) entry which is preliminary data.</text>
</comment>
<dbReference type="RefSeq" id="WP_311428393.1">
    <property type="nucleotide sequence ID" value="NZ_JAVRIA010000011.1"/>
</dbReference>
<gene>
    <name evidence="1" type="ORF">RM697_13295</name>
</gene>
<keyword evidence="2" id="KW-1185">Reference proteome</keyword>
<sequence length="245" mass="28828">MKSRFLIILYITSLTIINAQEDKVDMLMFEPVFNSYSPKKVSTVILENGTVVKGFRDDVDRKKGQIYYVKLKDSVTGEKYEHYAEDIKEMYLFPGGFERFTKKTSHIFNAREWGSRDLQNDLIDKGFIYFKKQTVSLKNKKDERELLMQLINPRFCSVIEVYGDPMAKKTTRLGIGGLNVAGGLEKSYYFKKDGNIFWLEKKNLKKYYDKLFGDNAEFMKKYPKNDLKWKELGEYVFIYTKLSID</sequence>
<dbReference type="EMBL" id="JAVRIA010000011">
    <property type="protein sequence ID" value="MDT0559629.1"/>
    <property type="molecule type" value="Genomic_DNA"/>
</dbReference>
<evidence type="ECO:0000313" key="2">
    <source>
        <dbReference type="Proteomes" id="UP001259492"/>
    </source>
</evidence>
<dbReference type="Proteomes" id="UP001259492">
    <property type="component" value="Unassembled WGS sequence"/>
</dbReference>